<name>A0A377A201_ECOLX</name>
<reference evidence="8 9" key="1">
    <citation type="submission" date="2018-06" db="EMBL/GenBank/DDBJ databases">
        <authorList>
            <consortium name="Pathogen Informatics"/>
            <person name="Doyle S."/>
        </authorList>
    </citation>
    <scope>NUCLEOTIDE SEQUENCE [LARGE SCALE GENOMIC DNA]</scope>
    <source>
        <strain evidence="8 9">NCTC8179</strain>
    </source>
</reference>
<evidence type="ECO:0000256" key="7">
    <source>
        <dbReference type="SAM" id="Phobius"/>
    </source>
</evidence>
<evidence type="ECO:0000256" key="4">
    <source>
        <dbReference type="ARBA" id="ARBA00022692"/>
    </source>
</evidence>
<evidence type="ECO:0000256" key="6">
    <source>
        <dbReference type="ARBA" id="ARBA00023136"/>
    </source>
</evidence>
<comment type="subcellular location">
    <subcellularLocation>
        <location evidence="1">Cell inner membrane</location>
    </subcellularLocation>
</comment>
<dbReference type="PANTHER" id="PTHR30462:SF1">
    <property type="entry name" value="INTERMEMBRANE TRANSPORT PROTEIN YEBS"/>
    <property type="match status" value="1"/>
</dbReference>
<evidence type="ECO:0000313" key="9">
    <source>
        <dbReference type="Proteomes" id="UP000255543"/>
    </source>
</evidence>
<dbReference type="Proteomes" id="UP000255543">
    <property type="component" value="Unassembled WGS sequence"/>
</dbReference>
<evidence type="ECO:0000313" key="8">
    <source>
        <dbReference type="EMBL" id="STK91376.1"/>
    </source>
</evidence>
<evidence type="ECO:0000256" key="1">
    <source>
        <dbReference type="ARBA" id="ARBA00004533"/>
    </source>
</evidence>
<keyword evidence="3" id="KW-0997">Cell inner membrane</keyword>
<dbReference type="InterPro" id="IPR051800">
    <property type="entry name" value="PqiA-PqiB_transport"/>
</dbReference>
<evidence type="ECO:0000256" key="5">
    <source>
        <dbReference type="ARBA" id="ARBA00022989"/>
    </source>
</evidence>
<dbReference type="EMBL" id="UGEB01000001">
    <property type="protein sequence ID" value="STK91376.1"/>
    <property type="molecule type" value="Genomic_DNA"/>
</dbReference>
<protein>
    <submittedName>
        <fullName evidence="8">Inner membrane protein</fullName>
    </submittedName>
</protein>
<accession>A0A377A201</accession>
<keyword evidence="6 7" id="KW-0472">Membrane</keyword>
<feature type="transmembrane region" description="Helical" evidence="7">
    <location>
        <begin position="87"/>
        <end position="105"/>
    </location>
</feature>
<gene>
    <name evidence="8" type="primary">yebS_1</name>
    <name evidence="8" type="ORF">NCTC8179_03989</name>
</gene>
<keyword evidence="2" id="KW-1003">Cell membrane</keyword>
<dbReference type="AlphaFoldDB" id="A0A377A201"/>
<dbReference type="GO" id="GO:0005886">
    <property type="term" value="C:plasma membrane"/>
    <property type="evidence" value="ECO:0007669"/>
    <property type="project" value="UniProtKB-SubCell"/>
</dbReference>
<keyword evidence="5 7" id="KW-1133">Transmembrane helix</keyword>
<dbReference type="PANTHER" id="PTHR30462">
    <property type="entry name" value="INTERMEMBRANE TRANSPORT PROTEIN PQIB-RELATED"/>
    <property type="match status" value="1"/>
</dbReference>
<sequence length="129" mass="14774">MLKIIPIMVNINVNSYYIWHVMALNTPQITPTKKITVRAIGEELPRGDYQRCPQCDMLFSLPEINSHQSAYCPRCQAKIRDGRDWSLTRLAAMAFTMLLLMPFAWGEPLLHIWLLGIRIDANVMQASGK</sequence>
<evidence type="ECO:0000256" key="2">
    <source>
        <dbReference type="ARBA" id="ARBA00022475"/>
    </source>
</evidence>
<organism evidence="8 9">
    <name type="scientific">Escherichia coli</name>
    <dbReference type="NCBI Taxonomy" id="562"/>
    <lineage>
        <taxon>Bacteria</taxon>
        <taxon>Pseudomonadati</taxon>
        <taxon>Pseudomonadota</taxon>
        <taxon>Gammaproteobacteria</taxon>
        <taxon>Enterobacterales</taxon>
        <taxon>Enterobacteriaceae</taxon>
        <taxon>Escherichia</taxon>
    </lineage>
</organism>
<evidence type="ECO:0000256" key="3">
    <source>
        <dbReference type="ARBA" id="ARBA00022519"/>
    </source>
</evidence>
<keyword evidence="4 7" id="KW-0812">Transmembrane</keyword>
<proteinExistence type="predicted"/>